<sequence>MGELSAPGDAVDRSEGFGERLLGQLLDRAHEMPPQLIAPWWSRELRAIGGRDVSILLQDYAQLSGRVDRAPSTMWFLALGRVRRGRRPPR</sequence>
<organism evidence="1 2">
    <name type="scientific">Actinomadura monticuli</name>
    <dbReference type="NCBI Taxonomy" id="3097367"/>
    <lineage>
        <taxon>Bacteria</taxon>
        <taxon>Bacillati</taxon>
        <taxon>Actinomycetota</taxon>
        <taxon>Actinomycetes</taxon>
        <taxon>Streptosporangiales</taxon>
        <taxon>Thermomonosporaceae</taxon>
        <taxon>Actinomadura</taxon>
    </lineage>
</organism>
<protein>
    <submittedName>
        <fullName evidence="1">Uncharacterized protein</fullName>
    </submittedName>
</protein>
<evidence type="ECO:0000313" key="1">
    <source>
        <dbReference type="EMBL" id="MFA1543465.1"/>
    </source>
</evidence>
<name>A0ABV4QLC2_9ACTN</name>
<keyword evidence="2" id="KW-1185">Reference proteome</keyword>
<evidence type="ECO:0000313" key="2">
    <source>
        <dbReference type="Proteomes" id="UP001569963"/>
    </source>
</evidence>
<reference evidence="1 2" key="1">
    <citation type="submission" date="2023-11" db="EMBL/GenBank/DDBJ databases">
        <title>Actinomadura monticuli sp. nov., isolated from volcanic ash.</title>
        <authorList>
            <person name="Lee S.D."/>
            <person name="Yang H."/>
            <person name="Kim I.S."/>
        </authorList>
    </citation>
    <scope>NUCLEOTIDE SEQUENCE [LARGE SCALE GENOMIC DNA]</scope>
    <source>
        <strain evidence="1 2">DLS-62</strain>
    </source>
</reference>
<dbReference type="Proteomes" id="UP001569963">
    <property type="component" value="Unassembled WGS sequence"/>
</dbReference>
<dbReference type="RefSeq" id="WP_371953968.1">
    <property type="nucleotide sequence ID" value="NZ_JAXCEI010000019.1"/>
</dbReference>
<accession>A0ABV4QLC2</accession>
<gene>
    <name evidence="1" type="ORF">SM611_31445</name>
</gene>
<comment type="caution">
    <text evidence="1">The sequence shown here is derived from an EMBL/GenBank/DDBJ whole genome shotgun (WGS) entry which is preliminary data.</text>
</comment>
<proteinExistence type="predicted"/>
<dbReference type="EMBL" id="JAXCEI010000019">
    <property type="protein sequence ID" value="MFA1543465.1"/>
    <property type="molecule type" value="Genomic_DNA"/>
</dbReference>